<dbReference type="Gene3D" id="3.60.21.70">
    <property type="entry name" value="PhoD-like phosphatase"/>
    <property type="match status" value="1"/>
</dbReference>
<dbReference type="Proteomes" id="UP001216558">
    <property type="component" value="Unassembled WGS sequence"/>
</dbReference>
<dbReference type="Pfam" id="PF09423">
    <property type="entry name" value="PhoD"/>
    <property type="match status" value="2"/>
</dbReference>
<dbReference type="InterPro" id="IPR018946">
    <property type="entry name" value="PhoD-like_MPP"/>
</dbReference>
<protein>
    <submittedName>
        <fullName evidence="3">Alkaline phosphatase D family protein</fullName>
    </submittedName>
</protein>
<feature type="domain" description="PhoD-like phosphatase metallophosphatase" evidence="2">
    <location>
        <begin position="77"/>
        <end position="153"/>
    </location>
</feature>
<feature type="chain" id="PRO_5046822437" evidence="1">
    <location>
        <begin position="24"/>
        <end position="392"/>
    </location>
</feature>
<sequence length="392" mass="43553">MRPSLLAATTFAALGLAAAPLMADSLAPESDVPVAVSLAPDQLLAPYYAQLRKQVTMPEAGPNPALSPATTLTRIAFGSCNHQSAPQHMWAQIAAQNPQLFMMIGDNVYGDNGWDADAGLESLRKAYALQASHPEFAQFRARFPMIATWDDHDFGLNDAGGSFPMRRWGEELFETFWNASPEVRSRPGVYDSSITGPEGKRVQVILLDTRFFRSDLKRMEWSRERPPLGGYLPDADPSKTVLGATQWAWLEQELAKPADLRILVSSTQVITDAHQFEGWTNFPTERERLYRVLADREDSGLLILSGDRHAAGIYKTEQAGETFWELTSSSLNLAFGNDNDRSTAREPDPARTTKFFSVENYGLIDIDWKTKQLTMTLKGNDSGTLATQAFNW</sequence>
<evidence type="ECO:0000313" key="3">
    <source>
        <dbReference type="EMBL" id="MDC8755129.1"/>
    </source>
</evidence>
<evidence type="ECO:0000259" key="2">
    <source>
        <dbReference type="Pfam" id="PF09423"/>
    </source>
</evidence>
<evidence type="ECO:0000313" key="4">
    <source>
        <dbReference type="Proteomes" id="UP001216558"/>
    </source>
</evidence>
<dbReference type="PANTHER" id="PTHR33987:SF1">
    <property type="entry name" value="CALCINEURIN-LIKE METALLO-PHOSPHOESTERASE SUPERFAMILY PROTEIN"/>
    <property type="match status" value="1"/>
</dbReference>
<gene>
    <name evidence="3" type="ORF">OIK40_10815</name>
</gene>
<dbReference type="EMBL" id="JAQQXQ010000007">
    <property type="protein sequence ID" value="MDC8755129.1"/>
    <property type="molecule type" value="Genomic_DNA"/>
</dbReference>
<evidence type="ECO:0000256" key="1">
    <source>
        <dbReference type="SAM" id="SignalP"/>
    </source>
</evidence>
<dbReference type="RefSeq" id="WP_273678335.1">
    <property type="nucleotide sequence ID" value="NZ_JAQQXQ010000007.1"/>
</dbReference>
<name>A0ABT5JRF9_9SPHN</name>
<dbReference type="CDD" id="cd07389">
    <property type="entry name" value="MPP_PhoD"/>
    <property type="match status" value="1"/>
</dbReference>
<comment type="caution">
    <text evidence="3">The sequence shown here is derived from an EMBL/GenBank/DDBJ whole genome shotgun (WGS) entry which is preliminary data.</text>
</comment>
<feature type="domain" description="PhoD-like phosphatase metallophosphatase" evidence="2">
    <location>
        <begin position="199"/>
        <end position="376"/>
    </location>
</feature>
<reference evidence="3 4" key="1">
    <citation type="submission" date="2022-10" db="EMBL/GenBank/DDBJ databases">
        <title>Erythrobacter sp. sf7 Genome sequencing.</title>
        <authorList>
            <person name="Park S."/>
        </authorList>
    </citation>
    <scope>NUCLEOTIDE SEQUENCE [LARGE SCALE GENOMIC DNA]</scope>
    <source>
        <strain evidence="4">sf7</strain>
    </source>
</reference>
<dbReference type="SUPFAM" id="SSF56300">
    <property type="entry name" value="Metallo-dependent phosphatases"/>
    <property type="match status" value="1"/>
</dbReference>
<dbReference type="InterPro" id="IPR029052">
    <property type="entry name" value="Metallo-depent_PP-like"/>
</dbReference>
<accession>A0ABT5JRF9</accession>
<organism evidence="3 4">
    <name type="scientific">Erythrobacter fulvus</name>
    <dbReference type="NCBI Taxonomy" id="2987523"/>
    <lineage>
        <taxon>Bacteria</taxon>
        <taxon>Pseudomonadati</taxon>
        <taxon>Pseudomonadota</taxon>
        <taxon>Alphaproteobacteria</taxon>
        <taxon>Sphingomonadales</taxon>
        <taxon>Erythrobacteraceae</taxon>
        <taxon>Erythrobacter/Porphyrobacter group</taxon>
        <taxon>Erythrobacter</taxon>
    </lineage>
</organism>
<proteinExistence type="predicted"/>
<dbReference type="PANTHER" id="PTHR33987">
    <property type="entry name" value="CALCINEURIN-LIKE METALLO-PHOSPHOESTERASE SUPERFAMILY PROTEIN"/>
    <property type="match status" value="1"/>
</dbReference>
<feature type="signal peptide" evidence="1">
    <location>
        <begin position="1"/>
        <end position="23"/>
    </location>
</feature>
<keyword evidence="4" id="KW-1185">Reference proteome</keyword>
<dbReference type="InterPro" id="IPR038607">
    <property type="entry name" value="PhoD-like_sf"/>
</dbReference>
<keyword evidence="1" id="KW-0732">Signal</keyword>